<evidence type="ECO:0000256" key="1">
    <source>
        <dbReference type="SAM" id="Phobius"/>
    </source>
</evidence>
<evidence type="ECO:0000313" key="2">
    <source>
        <dbReference type="EMBL" id="MBB4987269.1"/>
    </source>
</evidence>
<dbReference type="Pfam" id="PF00805">
    <property type="entry name" value="Pentapeptide"/>
    <property type="match status" value="4"/>
</dbReference>
<sequence length="661" mass="70911">MDFASWGDWVRAVLGVCVTSLVIVLLWRGVAWGAAYRDPHRRTGRRVLLVPRRLVRGRPEALRPAVRAVVALRRHQGVPSAAPLADLLPRLVEADRTARVLRWGRRVWAGGVPGLLLVGGLVLGTWVVAYPYVENGPGDWFLSPYWAFDGWFGQRGFVDGAGDCAGWSLLMGCEEDFVPWWAGAELGFAFGVAVALVVGAWWIRRAAVREFAAWARQEPPLSACLAALGACREALRTPAPEASVLDEAVAELRAALRDFARCGPPADAERRAELEEHGGRVAATLHEASGRVLREGVPAALPDLVRLLAQLQDRLHASRWLALLDASLLVPVPTPPPGPVPPAAGAAPAEAGRWQRYTAIATALPTIPALLALAFTAITISQARDTLKVSERDQVASSYNDTVANLGDDSVNVRISSIYALQRIMKDSPREQPAIVEVLCAYVRDKAKTPAKAKVEAAHKNVDTRPPEDVQAALKVLGSRPIGVEGEGVMDLRRAYLVGADFTDGNFSEADFRGADLTFAQLRGDFEDVWFGGATLRGAVLAGGEFERSEFIGTDMANVWWDGGDFDEADLTSADLSGAMLNSPDDGAVSLSDAELSGANLTDADLTGARLVGADLGKDDGKQLPAANLTRTNLTRADLTGARLDGVDRRTAVWEEAVTGD</sequence>
<dbReference type="Gene3D" id="2.160.20.80">
    <property type="entry name" value="E3 ubiquitin-protein ligase SopA"/>
    <property type="match status" value="1"/>
</dbReference>
<keyword evidence="1" id="KW-0812">Transmembrane</keyword>
<organism evidence="2 3">
    <name type="scientific">Streptomyces nymphaeiformis</name>
    <dbReference type="NCBI Taxonomy" id="2663842"/>
    <lineage>
        <taxon>Bacteria</taxon>
        <taxon>Bacillati</taxon>
        <taxon>Actinomycetota</taxon>
        <taxon>Actinomycetes</taxon>
        <taxon>Kitasatosporales</taxon>
        <taxon>Streptomycetaceae</taxon>
        <taxon>Streptomyces</taxon>
    </lineage>
</organism>
<reference evidence="2 3" key="1">
    <citation type="submission" date="2020-08" db="EMBL/GenBank/DDBJ databases">
        <title>Genomic Encyclopedia of Type Strains, Phase III (KMG-III): the genomes of soil and plant-associated and newly described type strains.</title>
        <authorList>
            <person name="Whitman W."/>
        </authorList>
    </citation>
    <scope>NUCLEOTIDE SEQUENCE [LARGE SCALE GENOMIC DNA]</scope>
    <source>
        <strain evidence="2 3">SFB5A</strain>
    </source>
</reference>
<proteinExistence type="predicted"/>
<feature type="transmembrane region" description="Helical" evidence="1">
    <location>
        <begin position="107"/>
        <end position="133"/>
    </location>
</feature>
<dbReference type="PANTHER" id="PTHR14136">
    <property type="entry name" value="BTB_POZ DOMAIN-CONTAINING PROTEIN KCTD9"/>
    <property type="match status" value="1"/>
</dbReference>
<name>A0A7W7U983_9ACTN</name>
<feature type="transmembrane region" description="Helical" evidence="1">
    <location>
        <begin position="180"/>
        <end position="203"/>
    </location>
</feature>
<feature type="transmembrane region" description="Helical" evidence="1">
    <location>
        <begin position="12"/>
        <end position="36"/>
    </location>
</feature>
<dbReference type="AlphaFoldDB" id="A0A7W7U983"/>
<dbReference type="EMBL" id="JACHJY010000018">
    <property type="protein sequence ID" value="MBB4987269.1"/>
    <property type="molecule type" value="Genomic_DNA"/>
</dbReference>
<dbReference type="InterPro" id="IPR051082">
    <property type="entry name" value="Pentapeptide-BTB/POZ_domain"/>
</dbReference>
<keyword evidence="3" id="KW-1185">Reference proteome</keyword>
<gene>
    <name evidence="2" type="ORF">GGE06_008241</name>
</gene>
<dbReference type="PANTHER" id="PTHR14136:SF17">
    <property type="entry name" value="BTB_POZ DOMAIN-CONTAINING PROTEIN KCTD9"/>
    <property type="match status" value="1"/>
</dbReference>
<feature type="transmembrane region" description="Helical" evidence="1">
    <location>
        <begin position="357"/>
        <end position="380"/>
    </location>
</feature>
<dbReference type="SUPFAM" id="SSF141571">
    <property type="entry name" value="Pentapeptide repeat-like"/>
    <property type="match status" value="1"/>
</dbReference>
<dbReference type="Proteomes" id="UP000582643">
    <property type="component" value="Unassembled WGS sequence"/>
</dbReference>
<keyword evidence="1" id="KW-0472">Membrane</keyword>
<accession>A0A7W7U983</accession>
<dbReference type="RefSeq" id="WP_184933154.1">
    <property type="nucleotide sequence ID" value="NZ_JACHJY010000018.1"/>
</dbReference>
<keyword evidence="1" id="KW-1133">Transmembrane helix</keyword>
<protein>
    <submittedName>
        <fullName evidence="2">Uncharacterized protein YjbI with pentapeptide repeats</fullName>
    </submittedName>
</protein>
<evidence type="ECO:0000313" key="3">
    <source>
        <dbReference type="Proteomes" id="UP000582643"/>
    </source>
</evidence>
<dbReference type="InterPro" id="IPR001646">
    <property type="entry name" value="5peptide_repeat"/>
</dbReference>
<comment type="caution">
    <text evidence="2">The sequence shown here is derived from an EMBL/GenBank/DDBJ whole genome shotgun (WGS) entry which is preliminary data.</text>
</comment>